<evidence type="ECO:0000256" key="23">
    <source>
        <dbReference type="SAM" id="Phobius"/>
    </source>
</evidence>
<evidence type="ECO:0000313" key="25">
    <source>
        <dbReference type="Proteomes" id="UP000007110"/>
    </source>
</evidence>
<evidence type="ECO:0000256" key="11">
    <source>
        <dbReference type="ARBA" id="ARBA00022954"/>
    </source>
</evidence>
<feature type="transmembrane region" description="Helical" evidence="23">
    <location>
        <begin position="366"/>
        <end position="388"/>
    </location>
</feature>
<feature type="transmembrane region" description="Helical" evidence="23">
    <location>
        <begin position="274"/>
        <end position="299"/>
    </location>
</feature>
<evidence type="ECO:0000256" key="9">
    <source>
        <dbReference type="ARBA" id="ARBA00022753"/>
    </source>
</evidence>
<comment type="catalytic activity">
    <reaction evidence="17">
        <text>folate(in) + H(+)(in) = folate(out) + H(+)(out)</text>
        <dbReference type="Rhea" id="RHEA:70159"/>
        <dbReference type="ChEBI" id="CHEBI:15378"/>
        <dbReference type="ChEBI" id="CHEBI:62501"/>
    </reaction>
</comment>
<keyword evidence="15" id="KW-0325">Glycoprotein</keyword>
<comment type="catalytic activity">
    <reaction evidence="20">
        <text>pemetrexed(in) + H(+)(in) = pemetrexed(out) + H(+)(out)</text>
        <dbReference type="Rhea" id="RHEA:70171"/>
        <dbReference type="ChEBI" id="CHEBI:15378"/>
        <dbReference type="ChEBI" id="CHEBI:63724"/>
    </reaction>
</comment>
<evidence type="ECO:0000256" key="13">
    <source>
        <dbReference type="ARBA" id="ARBA00023136"/>
    </source>
</evidence>
<keyword evidence="10" id="KW-0769">Symport</keyword>
<evidence type="ECO:0000256" key="5">
    <source>
        <dbReference type="ARBA" id="ARBA00022448"/>
    </source>
</evidence>
<dbReference type="GO" id="GO:0055085">
    <property type="term" value="P:transmembrane transport"/>
    <property type="evidence" value="ECO:0000318"/>
    <property type="project" value="GO_Central"/>
</dbReference>
<dbReference type="PANTHER" id="PTHR23507">
    <property type="entry name" value="ZGC:174356"/>
    <property type="match status" value="1"/>
</dbReference>
<dbReference type="GO" id="GO:0016324">
    <property type="term" value="C:apical plasma membrane"/>
    <property type="evidence" value="ECO:0007669"/>
    <property type="project" value="UniProtKB-SubCell"/>
</dbReference>
<reference evidence="24" key="2">
    <citation type="submission" date="2021-01" db="UniProtKB">
        <authorList>
            <consortium name="EnsemblMetazoa"/>
        </authorList>
    </citation>
    <scope>IDENTIFICATION</scope>
</reference>
<dbReference type="GO" id="GO:0010008">
    <property type="term" value="C:endosome membrane"/>
    <property type="evidence" value="ECO:0007669"/>
    <property type="project" value="UniProtKB-SubCell"/>
</dbReference>
<dbReference type="Gene3D" id="1.20.1250.20">
    <property type="entry name" value="MFS general substrate transporter like domains"/>
    <property type="match status" value="1"/>
</dbReference>
<proteinExistence type="predicted"/>
<organism evidence="24 25">
    <name type="scientific">Strongylocentrotus purpuratus</name>
    <name type="common">Purple sea urchin</name>
    <dbReference type="NCBI Taxonomy" id="7668"/>
    <lineage>
        <taxon>Eukaryota</taxon>
        <taxon>Metazoa</taxon>
        <taxon>Echinodermata</taxon>
        <taxon>Eleutherozoa</taxon>
        <taxon>Echinozoa</taxon>
        <taxon>Echinoidea</taxon>
        <taxon>Euechinoidea</taxon>
        <taxon>Echinacea</taxon>
        <taxon>Camarodonta</taxon>
        <taxon>Echinidea</taxon>
        <taxon>Strongylocentrotidae</taxon>
        <taxon>Strongylocentrotus</taxon>
    </lineage>
</organism>
<evidence type="ECO:0000256" key="20">
    <source>
        <dbReference type="ARBA" id="ARBA00047769"/>
    </source>
</evidence>
<feature type="transmembrane region" description="Helical" evidence="23">
    <location>
        <begin position="146"/>
        <end position="172"/>
    </location>
</feature>
<dbReference type="InterPro" id="IPR011701">
    <property type="entry name" value="MFS"/>
</dbReference>
<evidence type="ECO:0000256" key="17">
    <source>
        <dbReference type="ARBA" id="ARBA00036250"/>
    </source>
</evidence>
<reference evidence="25" key="1">
    <citation type="submission" date="2015-02" db="EMBL/GenBank/DDBJ databases">
        <title>Genome sequencing for Strongylocentrotus purpuratus.</title>
        <authorList>
            <person name="Murali S."/>
            <person name="Liu Y."/>
            <person name="Vee V."/>
            <person name="English A."/>
            <person name="Wang M."/>
            <person name="Skinner E."/>
            <person name="Han Y."/>
            <person name="Muzny D.M."/>
            <person name="Worley K.C."/>
            <person name="Gibbs R.A."/>
        </authorList>
    </citation>
    <scope>NUCLEOTIDE SEQUENCE</scope>
</reference>
<dbReference type="RefSeq" id="XP_030831540.1">
    <property type="nucleotide sequence ID" value="XM_030975680.1"/>
</dbReference>
<dbReference type="InterPro" id="IPR036259">
    <property type="entry name" value="MFS_trans_sf"/>
</dbReference>
<keyword evidence="8 23" id="KW-0812">Transmembrane</keyword>
<evidence type="ECO:0000256" key="1">
    <source>
        <dbReference type="ARBA" id="ARBA00004337"/>
    </source>
</evidence>
<evidence type="ECO:0000256" key="3">
    <source>
        <dbReference type="ARBA" id="ARBA00004496"/>
    </source>
</evidence>
<dbReference type="GO" id="GO:0015293">
    <property type="term" value="F:symporter activity"/>
    <property type="evidence" value="ECO:0007669"/>
    <property type="project" value="UniProtKB-KW"/>
</dbReference>
<keyword evidence="11" id="KW-0290">Folate-binding</keyword>
<feature type="transmembrane region" description="Helical" evidence="23">
    <location>
        <begin position="184"/>
        <end position="210"/>
    </location>
</feature>
<evidence type="ECO:0000256" key="12">
    <source>
        <dbReference type="ARBA" id="ARBA00022989"/>
    </source>
</evidence>
<keyword evidence="5" id="KW-0813">Transport</keyword>
<feature type="transmembrane region" description="Helical" evidence="23">
    <location>
        <begin position="86"/>
        <end position="107"/>
    </location>
</feature>
<evidence type="ECO:0000256" key="2">
    <source>
        <dbReference type="ARBA" id="ARBA00004424"/>
    </source>
</evidence>
<feature type="transmembrane region" description="Helical" evidence="23">
    <location>
        <begin position="342"/>
        <end position="360"/>
    </location>
</feature>
<dbReference type="InParanoid" id="A0A7M7N623"/>
<dbReference type="GO" id="GO:0016323">
    <property type="term" value="C:basolateral plasma membrane"/>
    <property type="evidence" value="ECO:0007669"/>
    <property type="project" value="UniProtKB-SubCell"/>
</dbReference>
<dbReference type="SUPFAM" id="SSF103473">
    <property type="entry name" value="MFS general substrate transporter"/>
    <property type="match status" value="1"/>
</dbReference>
<comment type="catalytic activity">
    <reaction evidence="21">
        <text>methotrexate(in) + H(+)(in) = methotrexate(out) + H(+)(out)</text>
        <dbReference type="Rhea" id="RHEA:70163"/>
        <dbReference type="ChEBI" id="CHEBI:15378"/>
        <dbReference type="ChEBI" id="CHEBI:50681"/>
    </reaction>
</comment>
<keyword evidence="7" id="KW-0963">Cytoplasm</keyword>
<dbReference type="EnsemblMetazoa" id="XM_030975680">
    <property type="protein sequence ID" value="XP_030831540"/>
    <property type="gene ID" value="LOC582728"/>
</dbReference>
<keyword evidence="6" id="KW-1003">Cell membrane</keyword>
<feature type="transmembrane region" description="Helical" evidence="23">
    <location>
        <begin position="400"/>
        <end position="422"/>
    </location>
</feature>
<feature type="transmembrane region" description="Helical" evidence="23">
    <location>
        <begin position="434"/>
        <end position="453"/>
    </location>
</feature>
<feature type="transmembrane region" description="Helical" evidence="23">
    <location>
        <begin position="311"/>
        <end position="330"/>
    </location>
</feature>
<dbReference type="Proteomes" id="UP000007110">
    <property type="component" value="Unassembled WGS sequence"/>
</dbReference>
<evidence type="ECO:0000256" key="16">
    <source>
        <dbReference type="ARBA" id="ARBA00036193"/>
    </source>
</evidence>
<comment type="catalytic activity">
    <reaction evidence="16">
        <text>(6S)-5-methyl-5,6,7,8-tetrahydrofolate(in) + H(+)(in) = (6S)-5-methyl-5,6,7,8-tetrahydrofolate(out) + H(+)(out)</text>
        <dbReference type="Rhea" id="RHEA:70167"/>
        <dbReference type="ChEBI" id="CHEBI:15378"/>
        <dbReference type="ChEBI" id="CHEBI:18608"/>
    </reaction>
</comment>
<dbReference type="GeneID" id="582728"/>
<dbReference type="AlphaFoldDB" id="A0A7M7N623"/>
<evidence type="ECO:0000256" key="7">
    <source>
        <dbReference type="ARBA" id="ARBA00022490"/>
    </source>
</evidence>
<sequence length="490" mass="53994">MMPVLYESKNKMDNVEEISKARYIATEPINFLLFGIQGMLTTLRTLYIQETLASDYEYNLLPQQDGNCSLPNVSNPLEVQINSETALWVMWLASISTFLPILTASVLVASSDFIGRKPILIFSATGHLIASLIYLLVAVARLPLAVTFLAAITLGICGDTSAAFTVCTAYIADSTSGNTRTQRLVLQSLVLYAGWGSGQAVVGVLLRYLGNFPVCFAVPVALSVINLAYTICPGVLLETISPREHFNAKKVLRKSFKNLRGIFRRRMSGGRWRLWCLITIVCPISLVNESIYDVIVIYGLGSPFCWTADVVGYYSAAVSLFPAGVAALIVKPLLRCFSEYWLIHFSIISFLAQIVTSALAQNTVQLAIIATVVSFMRTTASPVCKDLISRAVTKREHGMYFALLSLATSIVAVCSPFLINGLFAYTNKIGFPQITFYVTSVILLFPMTLNGILQNYVQKTQREKESSKLDDQTDGSRNQSLRLEPSDDEI</sequence>
<keyword evidence="25" id="KW-1185">Reference proteome</keyword>
<evidence type="ECO:0000256" key="6">
    <source>
        <dbReference type="ARBA" id="ARBA00022475"/>
    </source>
</evidence>
<evidence type="ECO:0000256" key="4">
    <source>
        <dbReference type="ARBA" id="ARBA00004554"/>
    </source>
</evidence>
<evidence type="ECO:0000256" key="8">
    <source>
        <dbReference type="ARBA" id="ARBA00022692"/>
    </source>
</evidence>
<dbReference type="KEGG" id="spu:582728"/>
<feature type="region of interest" description="Disordered" evidence="22">
    <location>
        <begin position="463"/>
        <end position="490"/>
    </location>
</feature>
<dbReference type="GO" id="GO:0005886">
    <property type="term" value="C:plasma membrane"/>
    <property type="evidence" value="ECO:0000318"/>
    <property type="project" value="GO_Central"/>
</dbReference>
<evidence type="ECO:0000256" key="18">
    <source>
        <dbReference type="ARBA" id="ARBA00040650"/>
    </source>
</evidence>
<name>A0A7M7N623_STRPU</name>
<keyword evidence="14" id="KW-1015">Disulfide bond</keyword>
<evidence type="ECO:0000256" key="15">
    <source>
        <dbReference type="ARBA" id="ARBA00023180"/>
    </source>
</evidence>
<evidence type="ECO:0000256" key="19">
    <source>
        <dbReference type="ARBA" id="ARBA00042514"/>
    </source>
</evidence>
<dbReference type="Pfam" id="PF07690">
    <property type="entry name" value="MFS_1"/>
    <property type="match status" value="2"/>
</dbReference>
<keyword evidence="13 23" id="KW-0472">Membrane</keyword>
<protein>
    <recommendedName>
        <fullName evidence="18">Proton-coupled folate transporter</fullName>
    </recommendedName>
    <alternativeName>
        <fullName evidence="19">Solute carrier family 46 member 1</fullName>
    </alternativeName>
</protein>
<keyword evidence="9" id="KW-0967">Endosome</keyword>
<accession>A0A7M7N623</accession>
<dbReference type="GO" id="GO:0005542">
    <property type="term" value="F:folic acid binding"/>
    <property type="evidence" value="ECO:0007669"/>
    <property type="project" value="UniProtKB-KW"/>
</dbReference>
<feature type="transmembrane region" description="Helical" evidence="23">
    <location>
        <begin position="119"/>
        <end position="140"/>
    </location>
</feature>
<evidence type="ECO:0000256" key="14">
    <source>
        <dbReference type="ARBA" id="ARBA00023157"/>
    </source>
</evidence>
<dbReference type="GO" id="GO:0022857">
    <property type="term" value="F:transmembrane transporter activity"/>
    <property type="evidence" value="ECO:0000318"/>
    <property type="project" value="GO_Central"/>
</dbReference>
<comment type="subcellular location">
    <subcellularLocation>
        <location evidence="2">Apical cell membrane</location>
        <topology evidence="2">Multi-pass membrane protein</topology>
    </subcellularLocation>
    <subcellularLocation>
        <location evidence="4">Basolateral cell membrane</location>
        <topology evidence="4">Multi-pass membrane protein</topology>
    </subcellularLocation>
    <subcellularLocation>
        <location evidence="3">Cytoplasm</location>
    </subcellularLocation>
    <subcellularLocation>
        <location evidence="1">Endosome membrane</location>
        <topology evidence="1">Multi-pass membrane protein</topology>
    </subcellularLocation>
</comment>
<dbReference type="PANTHER" id="PTHR23507:SF2">
    <property type="entry name" value="PROTON-COUPLED FOLATE TRANSPORTER"/>
    <property type="match status" value="1"/>
</dbReference>
<evidence type="ECO:0000256" key="21">
    <source>
        <dbReference type="ARBA" id="ARBA00047850"/>
    </source>
</evidence>
<evidence type="ECO:0000256" key="10">
    <source>
        <dbReference type="ARBA" id="ARBA00022847"/>
    </source>
</evidence>
<evidence type="ECO:0000313" key="24">
    <source>
        <dbReference type="EnsemblMetazoa" id="XP_030831540"/>
    </source>
</evidence>
<keyword evidence="12 23" id="KW-1133">Transmembrane helix</keyword>
<dbReference type="OrthoDB" id="419734at2759"/>
<evidence type="ECO:0000256" key="22">
    <source>
        <dbReference type="SAM" id="MobiDB-lite"/>
    </source>
</evidence>
<feature type="transmembrane region" description="Helical" evidence="23">
    <location>
        <begin position="216"/>
        <end position="237"/>
    </location>
</feature>